<dbReference type="EMBL" id="CP023284">
    <property type="protein sequence ID" value="ATA53920.1"/>
    <property type="molecule type" value="Genomic_DNA"/>
</dbReference>
<accession>A0A250DHU4</accession>
<protein>
    <submittedName>
        <fullName evidence="1">Uncharacterized protein</fullName>
    </submittedName>
</protein>
<evidence type="ECO:0000313" key="1">
    <source>
        <dbReference type="EMBL" id="ATA53920.1"/>
    </source>
</evidence>
<sequence length="261" mass="27485">MPISHTKTELSAPRGRLRLDIMNALEELTGEEEMGNCPAFVLTIDSEKAEEFSAESAASELIGTLTGKVKRTAKITCNNMSMATYQRFLAATSEVVVQAAVAVTAELRTVVPGKIYQLGQTAANPIGVRNVTAVTVKSEDGTTPYVAGEDFNVDPETGAVQIIAGGGIVAGVVQFGYTPVAGSYTRLKTGGNTSFLSAIRVVADNAAGSNKDWYMPRCSLTPSGDLPIVSNEVEFVKVEFDVDVLKSANAEAVYVGGRPVA</sequence>
<proteinExistence type="predicted"/>
<name>A0A250DHU4_9BURK</name>
<organism evidence="1 2">
    <name type="scientific">Variovorax boronicumulans</name>
    <dbReference type="NCBI Taxonomy" id="436515"/>
    <lineage>
        <taxon>Bacteria</taxon>
        <taxon>Pseudomonadati</taxon>
        <taxon>Pseudomonadota</taxon>
        <taxon>Betaproteobacteria</taxon>
        <taxon>Burkholderiales</taxon>
        <taxon>Comamonadaceae</taxon>
        <taxon>Variovorax</taxon>
    </lineage>
</organism>
<reference evidence="1 2" key="1">
    <citation type="submission" date="2017-09" db="EMBL/GenBank/DDBJ databases">
        <title>The diverse metabolic capabilities of V. boronicumulans make it an excellent choice for continued studies on novel biodegradation.</title>
        <authorList>
            <person name="Sun S."/>
        </authorList>
    </citation>
    <scope>NUCLEOTIDE SEQUENCE [LARGE SCALE GENOMIC DNA]</scope>
    <source>
        <strain evidence="1 2">J1</strain>
    </source>
</reference>
<dbReference type="KEGG" id="vbo:CKY39_12340"/>
<gene>
    <name evidence="1" type="ORF">CKY39_12340</name>
</gene>
<evidence type="ECO:0000313" key="2">
    <source>
        <dbReference type="Proteomes" id="UP000217154"/>
    </source>
</evidence>
<dbReference type="RefSeq" id="WP_095744660.1">
    <property type="nucleotide sequence ID" value="NZ_CP023284.1"/>
</dbReference>
<dbReference type="Proteomes" id="UP000217154">
    <property type="component" value="Chromosome"/>
</dbReference>
<dbReference type="AlphaFoldDB" id="A0A250DHU4"/>